<keyword evidence="1" id="KW-0812">Transmembrane</keyword>
<feature type="transmembrane region" description="Helical" evidence="1">
    <location>
        <begin position="115"/>
        <end position="135"/>
    </location>
</feature>
<accession>A0A225NAE7</accession>
<comment type="caution">
    <text evidence="2">The sequence shown here is derived from an EMBL/GenBank/DDBJ whole genome shotgun (WGS) entry which is preliminary data.</text>
</comment>
<protein>
    <submittedName>
        <fullName evidence="2">Uncharacterized protein</fullName>
    </submittedName>
</protein>
<dbReference type="Proteomes" id="UP000215377">
    <property type="component" value="Unassembled WGS sequence"/>
</dbReference>
<keyword evidence="1" id="KW-0472">Membrane</keyword>
<keyword evidence="1" id="KW-1133">Transmembrane helix</keyword>
<dbReference type="AlphaFoldDB" id="A0A225NAE7"/>
<evidence type="ECO:0000313" key="3">
    <source>
        <dbReference type="Proteomes" id="UP000215377"/>
    </source>
</evidence>
<gene>
    <name evidence="2" type="ORF">ATO3_27070</name>
</gene>
<sequence>MAFFCPYKHRTDGSIGLLHAEHFRFERARPLLCIAMFRVVFVGQRVEKFFVRIGPATILWRARSLSGNTGGEVQIWSSGWFANLLNGDEMPPTIAEIISVCELTAFLDQLSKSKLLFVLPAIVWVPAVVTFVAGLEPVFANLELMQMIVLPRHSALENGMQDVQADVIRHEDPAPDRWFDANKFDFQLNQSVFRLSQWPCRSSNF</sequence>
<dbReference type="EMBL" id="AQQR01000034">
    <property type="protein sequence ID" value="OWU66903.1"/>
    <property type="molecule type" value="Genomic_DNA"/>
</dbReference>
<keyword evidence="3" id="KW-1185">Reference proteome</keyword>
<reference evidence="2 3" key="1">
    <citation type="submission" date="2013-04" db="EMBL/GenBank/DDBJ databases">
        <title>Oceanicola sp. 22II1-22F33 Genome Sequencing.</title>
        <authorList>
            <person name="Lai Q."/>
            <person name="Li G."/>
            <person name="Shao Z."/>
        </authorList>
    </citation>
    <scope>NUCLEOTIDE SEQUENCE [LARGE SCALE GENOMIC DNA]</scope>
    <source>
        <strain evidence="2 3">22II1-22F33</strain>
    </source>
</reference>
<evidence type="ECO:0000313" key="2">
    <source>
        <dbReference type="EMBL" id="OWU66903.1"/>
    </source>
</evidence>
<organism evidence="2 3">
    <name type="scientific">Marinibacterium profundimaris</name>
    <dbReference type="NCBI Taxonomy" id="1679460"/>
    <lineage>
        <taxon>Bacteria</taxon>
        <taxon>Pseudomonadati</taxon>
        <taxon>Pseudomonadota</taxon>
        <taxon>Alphaproteobacteria</taxon>
        <taxon>Rhodobacterales</taxon>
        <taxon>Paracoccaceae</taxon>
        <taxon>Marinibacterium</taxon>
    </lineage>
</organism>
<name>A0A225NAE7_9RHOB</name>
<proteinExistence type="predicted"/>
<evidence type="ECO:0000256" key="1">
    <source>
        <dbReference type="SAM" id="Phobius"/>
    </source>
</evidence>